<sequence length="127" mass="14201">MENRHPASPGFMDSLAGLGDNLLGTLQERIELISIELQEEKYRLVQLIIWISATVFAAGMTLTFLTLTVVYLFWDTARLAVLGGFAGLYAIALVFVVIALRRVFTHQPKPFEGTIESITEDRACIRK</sequence>
<gene>
    <name evidence="2" type="ORF">FPL22_12700</name>
</gene>
<feature type="transmembrane region" description="Helical" evidence="1">
    <location>
        <begin position="80"/>
        <end position="100"/>
    </location>
</feature>
<dbReference type="OrthoDB" id="198068at2"/>
<dbReference type="Proteomes" id="UP000315648">
    <property type="component" value="Unassembled WGS sequence"/>
</dbReference>
<evidence type="ECO:0000313" key="3">
    <source>
        <dbReference type="Proteomes" id="UP000315648"/>
    </source>
</evidence>
<organism evidence="2 3">
    <name type="scientific">Rariglobus hedericola</name>
    <dbReference type="NCBI Taxonomy" id="2597822"/>
    <lineage>
        <taxon>Bacteria</taxon>
        <taxon>Pseudomonadati</taxon>
        <taxon>Verrucomicrobiota</taxon>
        <taxon>Opitutia</taxon>
        <taxon>Opitutales</taxon>
        <taxon>Opitutaceae</taxon>
        <taxon>Rariglobus</taxon>
    </lineage>
</organism>
<keyword evidence="1" id="KW-1133">Transmembrane helix</keyword>
<name>A0A556QK17_9BACT</name>
<feature type="transmembrane region" description="Helical" evidence="1">
    <location>
        <begin position="47"/>
        <end position="74"/>
    </location>
</feature>
<accession>A0A556QK17</accession>
<evidence type="ECO:0000256" key="1">
    <source>
        <dbReference type="SAM" id="Phobius"/>
    </source>
</evidence>
<dbReference type="EMBL" id="VMBG01000002">
    <property type="protein sequence ID" value="TSJ76968.1"/>
    <property type="molecule type" value="Genomic_DNA"/>
</dbReference>
<protein>
    <recommendedName>
        <fullName evidence="4">Phage holin family protein</fullName>
    </recommendedName>
</protein>
<keyword evidence="1" id="KW-0812">Transmembrane</keyword>
<evidence type="ECO:0008006" key="4">
    <source>
        <dbReference type="Google" id="ProtNLM"/>
    </source>
</evidence>
<keyword evidence="3" id="KW-1185">Reference proteome</keyword>
<dbReference type="InterPro" id="IPR009937">
    <property type="entry name" value="Phage_holin_3_6"/>
</dbReference>
<dbReference type="Pfam" id="PF07332">
    <property type="entry name" value="Phage_holin_3_6"/>
    <property type="match status" value="1"/>
</dbReference>
<comment type="caution">
    <text evidence="2">The sequence shown here is derived from an EMBL/GenBank/DDBJ whole genome shotgun (WGS) entry which is preliminary data.</text>
</comment>
<evidence type="ECO:0000313" key="2">
    <source>
        <dbReference type="EMBL" id="TSJ76968.1"/>
    </source>
</evidence>
<keyword evidence="1" id="KW-0472">Membrane</keyword>
<dbReference type="AlphaFoldDB" id="A0A556QK17"/>
<reference evidence="2 3" key="1">
    <citation type="submission" date="2019-07" db="EMBL/GenBank/DDBJ databases">
        <title>Description of 53C-WASEF.</title>
        <authorList>
            <person name="Pitt A."/>
            <person name="Hahn M.W."/>
        </authorList>
    </citation>
    <scope>NUCLEOTIDE SEQUENCE [LARGE SCALE GENOMIC DNA]</scope>
    <source>
        <strain evidence="2 3">53C-WASEF</strain>
    </source>
</reference>
<proteinExistence type="predicted"/>